<dbReference type="EMBL" id="AGUD01000167">
    <property type="protein sequence ID" value="EHN11092.1"/>
    <property type="molecule type" value="Genomic_DNA"/>
</dbReference>
<evidence type="ECO:0000256" key="2">
    <source>
        <dbReference type="SAM" id="SignalP"/>
    </source>
</evidence>
<dbReference type="RefSeq" id="WP_007574382.1">
    <property type="nucleotide sequence ID" value="NZ_AGUD01000167.1"/>
</dbReference>
<protein>
    <submittedName>
        <fullName evidence="3">Uncharacterized protein</fullName>
    </submittedName>
</protein>
<dbReference type="AlphaFoldDB" id="H0E5F4"/>
<feature type="region of interest" description="Disordered" evidence="1">
    <location>
        <begin position="30"/>
        <end position="56"/>
    </location>
</feature>
<organism evidence="3 4">
    <name type="scientific">Patulibacter medicamentivorans</name>
    <dbReference type="NCBI Taxonomy" id="1097667"/>
    <lineage>
        <taxon>Bacteria</taxon>
        <taxon>Bacillati</taxon>
        <taxon>Actinomycetota</taxon>
        <taxon>Thermoleophilia</taxon>
        <taxon>Solirubrobacterales</taxon>
        <taxon>Patulibacteraceae</taxon>
        <taxon>Patulibacter</taxon>
    </lineage>
</organism>
<accession>H0E5F4</accession>
<gene>
    <name evidence="3" type="ORF">PAI11_20450</name>
</gene>
<name>H0E5F4_9ACTN</name>
<comment type="caution">
    <text evidence="3">The sequence shown here is derived from an EMBL/GenBank/DDBJ whole genome shotgun (WGS) entry which is preliminary data.</text>
</comment>
<keyword evidence="2" id="KW-0732">Signal</keyword>
<feature type="chain" id="PRO_5003531203" evidence="2">
    <location>
        <begin position="26"/>
        <end position="160"/>
    </location>
</feature>
<dbReference type="Proteomes" id="UP000005143">
    <property type="component" value="Unassembled WGS sequence"/>
</dbReference>
<sequence length="160" mass="16675">MRPNLRSSTLLVAVLAAAIPVAALAADPDPRYDDTGYTGGGTTTTTTTTTTTPPPEEKATLRLTVKVSRARSGRIPVTVRGSLSGSAKVRGTAKVAGRAIRLATRTTRFKAGRAAFVTLRLPARGRDALRAGRRLKLTVTATGTVGGVQRSASVSRTLHP</sequence>
<reference evidence="3 4" key="1">
    <citation type="journal article" date="2013" name="Biodegradation">
        <title>Quantitative proteomic analysis of ibuprofen-degrading Patulibacter sp. strain I11.</title>
        <authorList>
            <person name="Almeida B."/>
            <person name="Kjeldal H."/>
            <person name="Lolas I."/>
            <person name="Knudsen A.D."/>
            <person name="Carvalho G."/>
            <person name="Nielsen K.L."/>
            <person name="Barreto Crespo M.T."/>
            <person name="Stensballe A."/>
            <person name="Nielsen J.L."/>
        </authorList>
    </citation>
    <scope>NUCLEOTIDE SEQUENCE [LARGE SCALE GENOMIC DNA]</scope>
    <source>
        <strain evidence="3 4">I11</strain>
    </source>
</reference>
<evidence type="ECO:0000313" key="4">
    <source>
        <dbReference type="Proteomes" id="UP000005143"/>
    </source>
</evidence>
<proteinExistence type="predicted"/>
<feature type="signal peptide" evidence="2">
    <location>
        <begin position="1"/>
        <end position="25"/>
    </location>
</feature>
<evidence type="ECO:0000256" key="1">
    <source>
        <dbReference type="SAM" id="MobiDB-lite"/>
    </source>
</evidence>
<keyword evidence="4" id="KW-1185">Reference proteome</keyword>
<evidence type="ECO:0000313" key="3">
    <source>
        <dbReference type="EMBL" id="EHN11092.1"/>
    </source>
</evidence>